<dbReference type="Proteomes" id="UP000297647">
    <property type="component" value="Unassembled WGS sequence"/>
</dbReference>
<protein>
    <submittedName>
        <fullName evidence="2">Uncharacterized protein</fullName>
    </submittedName>
</protein>
<dbReference type="AlphaFoldDB" id="A0A4Y9QQ48"/>
<reference evidence="2 3" key="1">
    <citation type="submission" date="2019-03" db="EMBL/GenBank/DDBJ databases">
        <title>Algoriphagus sp. nov, a new strain isolated from root system soil of mangrove plant Kandelia.</title>
        <authorList>
            <person name="Yin Q."/>
            <person name="Wang K."/>
            <person name="Song Z."/>
        </authorList>
    </citation>
    <scope>NUCLEOTIDE SEQUENCE [LARGE SCALE GENOMIC DNA]</scope>
    <source>
        <strain evidence="2 3">XY-J91</strain>
    </source>
</reference>
<keyword evidence="1" id="KW-0732">Signal</keyword>
<dbReference type="OrthoDB" id="797657at2"/>
<name>A0A4Y9QQ48_9BACT</name>
<feature type="chain" id="PRO_5021339015" evidence="1">
    <location>
        <begin position="20"/>
        <end position="120"/>
    </location>
</feature>
<proteinExistence type="predicted"/>
<feature type="signal peptide" evidence="1">
    <location>
        <begin position="1"/>
        <end position="19"/>
    </location>
</feature>
<evidence type="ECO:0000313" key="3">
    <source>
        <dbReference type="Proteomes" id="UP000297647"/>
    </source>
</evidence>
<gene>
    <name evidence="2" type="ORF">E4S40_12075</name>
</gene>
<organism evidence="2 3">
    <name type="scientific">Algoriphagus kandeliae</name>
    <dbReference type="NCBI Taxonomy" id="2562278"/>
    <lineage>
        <taxon>Bacteria</taxon>
        <taxon>Pseudomonadati</taxon>
        <taxon>Bacteroidota</taxon>
        <taxon>Cytophagia</taxon>
        <taxon>Cytophagales</taxon>
        <taxon>Cyclobacteriaceae</taxon>
        <taxon>Algoriphagus</taxon>
    </lineage>
</organism>
<dbReference type="EMBL" id="SPSB01000003">
    <property type="protein sequence ID" value="TFV94739.1"/>
    <property type="molecule type" value="Genomic_DNA"/>
</dbReference>
<accession>A0A4Y9QQ48</accession>
<sequence>MKKGIFLLSAFLLFGYSYGQNISTGPAAKNQAVWEKNQKNPVVYFNANPENAQGIEAKNSKTWNQNSSKLKIRTRKEIHNPKGLEAKNWKPWKEYSAKNTNSKAAYIIPKGMRKKKIWFH</sequence>
<keyword evidence="3" id="KW-1185">Reference proteome</keyword>
<evidence type="ECO:0000256" key="1">
    <source>
        <dbReference type="SAM" id="SignalP"/>
    </source>
</evidence>
<evidence type="ECO:0000313" key="2">
    <source>
        <dbReference type="EMBL" id="TFV94739.1"/>
    </source>
</evidence>
<comment type="caution">
    <text evidence="2">The sequence shown here is derived from an EMBL/GenBank/DDBJ whole genome shotgun (WGS) entry which is preliminary data.</text>
</comment>
<dbReference type="RefSeq" id="WP_135074367.1">
    <property type="nucleotide sequence ID" value="NZ_SPSB01000003.1"/>
</dbReference>